<dbReference type="CDD" id="cd01823">
    <property type="entry name" value="SEST_like"/>
    <property type="match status" value="1"/>
</dbReference>
<evidence type="ECO:0000313" key="5">
    <source>
        <dbReference type="EMBL" id="MDI5967241.1"/>
    </source>
</evidence>
<organism evidence="6">
    <name type="scientific">Streptantibioticus silvisoli</name>
    <dbReference type="NCBI Taxonomy" id="2705255"/>
    <lineage>
        <taxon>Bacteria</taxon>
        <taxon>Bacillati</taxon>
        <taxon>Actinomycetota</taxon>
        <taxon>Actinomycetes</taxon>
        <taxon>Kitasatosporales</taxon>
        <taxon>Streptomycetaceae</taxon>
        <taxon>Streptantibioticus</taxon>
    </lineage>
</organism>
<keyword evidence="7" id="KW-1185">Reference proteome</keyword>
<dbReference type="AlphaFoldDB" id="A0AA90GXA9"/>
<dbReference type="InterPro" id="IPR036514">
    <property type="entry name" value="SGNH_hydro_sf"/>
</dbReference>
<dbReference type="PANTHER" id="PTHR37981:SF1">
    <property type="entry name" value="SGNH HYDROLASE-TYPE ESTERASE DOMAIN-CONTAINING PROTEIN"/>
    <property type="match status" value="1"/>
</dbReference>
<name>A0AA90GXA9_9ACTN</name>
<evidence type="ECO:0000313" key="6">
    <source>
        <dbReference type="EMBL" id="MDI5969828.1"/>
    </source>
</evidence>
<dbReference type="Proteomes" id="UP001156398">
    <property type="component" value="Unassembled WGS sequence"/>
</dbReference>
<evidence type="ECO:0000313" key="7">
    <source>
        <dbReference type="Proteomes" id="UP001156398"/>
    </source>
</evidence>
<proteinExistence type="predicted"/>
<keyword evidence="2" id="KW-1015">Disulfide bond</keyword>
<gene>
    <name evidence="5" type="ORF">POF43_031725</name>
    <name evidence="6" type="ORF">POF50_010855</name>
</gene>
<accession>A0AA90GXA9</accession>
<dbReference type="EMBL" id="JABXJJ020000012">
    <property type="protein sequence ID" value="MDI5969828.1"/>
    <property type="molecule type" value="Genomic_DNA"/>
</dbReference>
<evidence type="ECO:0000256" key="2">
    <source>
        <dbReference type="PIRSR" id="PIRSR637460-2"/>
    </source>
</evidence>
<evidence type="ECO:0000256" key="3">
    <source>
        <dbReference type="SAM" id="SignalP"/>
    </source>
</evidence>
<reference evidence="6 7" key="1">
    <citation type="submission" date="2023-05" db="EMBL/GenBank/DDBJ databases">
        <title>Streptantibioticus silvisoli sp. nov., acidotolerant actinomycetes 1 from pine litter.</title>
        <authorList>
            <person name="Swiecimska M."/>
            <person name="Golinska P."/>
            <person name="Sangal V."/>
            <person name="Wachnowicz B."/>
            <person name="Goodfellow M."/>
        </authorList>
    </citation>
    <scope>NUCLEOTIDE SEQUENCE</scope>
    <source>
        <strain evidence="6">SL13</strain>
        <strain evidence="5 7">SL54</strain>
    </source>
</reference>
<feature type="disulfide bond" evidence="2">
    <location>
        <begin position="120"/>
        <end position="128"/>
    </location>
</feature>
<dbReference type="PANTHER" id="PTHR37981">
    <property type="entry name" value="LIPASE 2"/>
    <property type="match status" value="1"/>
</dbReference>
<keyword evidence="3" id="KW-0732">Signal</keyword>
<dbReference type="Pfam" id="PF13472">
    <property type="entry name" value="Lipase_GDSL_2"/>
    <property type="match status" value="1"/>
</dbReference>
<dbReference type="EMBL" id="JAAGKO020000078">
    <property type="protein sequence ID" value="MDI5967241.1"/>
    <property type="molecule type" value="Genomic_DNA"/>
</dbReference>
<feature type="disulfide bond" evidence="2">
    <location>
        <begin position="179"/>
        <end position="225"/>
    </location>
</feature>
<feature type="signal peptide" evidence="3">
    <location>
        <begin position="1"/>
        <end position="28"/>
    </location>
</feature>
<dbReference type="RefSeq" id="WP_271318267.1">
    <property type="nucleotide sequence ID" value="NZ_JAAGKO020000078.1"/>
</dbReference>
<dbReference type="InterPro" id="IPR013830">
    <property type="entry name" value="SGNH_hydro"/>
</dbReference>
<evidence type="ECO:0000256" key="1">
    <source>
        <dbReference type="PIRSR" id="PIRSR637460-1"/>
    </source>
</evidence>
<feature type="disulfide bond" evidence="2">
    <location>
        <begin position="54"/>
        <end position="79"/>
    </location>
</feature>
<dbReference type="EC" id="3.1.-.-" evidence="6"/>
<sequence length="261" mass="26520">MRRSALLAGVASLAAAAALVISGAPAQASGANYVALGDSYSSGVGTTSNYLNSCDQSTAAYPELYKSAVGVASFTFEACTGATAPSIESGQLGGLTASTTLVSLTDGGNDVGFSSIMETCVLESDSSCQSAIAGAVTKAKNTLPGVLDTLYNDISADAPSAHVVVLGYPEFYDTSQTGCIGLSQADHVALDNASDTLNSVVSAAAGRHGYTYESVVSGFSGHELCDSTEWLHSLTWPISDSYHPTASGHSNAYLPAFERGV</sequence>
<keyword evidence="6" id="KW-0378">Hydrolase</keyword>
<feature type="chain" id="PRO_5041707439" evidence="3">
    <location>
        <begin position="29"/>
        <end position="261"/>
    </location>
</feature>
<feature type="active site" evidence="1">
    <location>
        <position position="243"/>
    </location>
</feature>
<protein>
    <submittedName>
        <fullName evidence="6">SGNH/GDSL hydrolase family protein</fullName>
        <ecNumber evidence="6">3.1.-.-</ecNumber>
    </submittedName>
</protein>
<dbReference type="SUPFAM" id="SSF52266">
    <property type="entry name" value="SGNH hydrolase"/>
    <property type="match status" value="1"/>
</dbReference>
<dbReference type="InterPro" id="IPR037460">
    <property type="entry name" value="SEST-like"/>
</dbReference>
<dbReference type="GO" id="GO:0019433">
    <property type="term" value="P:triglyceride catabolic process"/>
    <property type="evidence" value="ECO:0007669"/>
    <property type="project" value="TreeGrafter"/>
</dbReference>
<dbReference type="GO" id="GO:0004806">
    <property type="term" value="F:triacylglycerol lipase activity"/>
    <property type="evidence" value="ECO:0007669"/>
    <property type="project" value="TreeGrafter"/>
</dbReference>
<feature type="active site" description="Nucleophile" evidence="1">
    <location>
        <position position="39"/>
    </location>
</feature>
<feature type="domain" description="SGNH hydrolase-type esterase" evidence="4">
    <location>
        <begin position="35"/>
        <end position="249"/>
    </location>
</feature>
<evidence type="ECO:0000259" key="4">
    <source>
        <dbReference type="Pfam" id="PF13472"/>
    </source>
</evidence>
<dbReference type="Gene3D" id="3.40.50.1110">
    <property type="entry name" value="SGNH hydrolase"/>
    <property type="match status" value="1"/>
</dbReference>
<comment type="caution">
    <text evidence="6">The sequence shown here is derived from an EMBL/GenBank/DDBJ whole genome shotgun (WGS) entry which is preliminary data.</text>
</comment>